<feature type="domain" description="CobB/CobQ-like glutamine amidotransferase" evidence="6">
    <location>
        <begin position="257"/>
        <end position="433"/>
    </location>
</feature>
<dbReference type="GO" id="GO:0016874">
    <property type="term" value="F:ligase activity"/>
    <property type="evidence" value="ECO:0007669"/>
    <property type="project" value="UniProtKB-KW"/>
</dbReference>
<dbReference type="InterPro" id="IPR033949">
    <property type="entry name" value="CobQ_GATase1"/>
</dbReference>
<keyword evidence="2 4" id="KW-0169">Cobalamin biosynthesis</keyword>
<reference evidence="7 8" key="2">
    <citation type="journal article" date="2011" name="ISME J.">
        <title>RNA-seq reveals cooperative metabolic interactions between two termite-gut spirochete species in co-culture.</title>
        <authorList>
            <person name="Rosenthal A.Z."/>
            <person name="Matson E.G."/>
            <person name="Eldar A."/>
            <person name="Leadbetter J.R."/>
        </authorList>
    </citation>
    <scope>NUCLEOTIDE SEQUENCE [LARGE SCALE GENOMIC DNA]</scope>
    <source>
        <strain evidence="8">ATCC BAA-887 / DSM 12427 / ZAS-2</strain>
    </source>
</reference>
<dbReference type="CDD" id="cd05389">
    <property type="entry name" value="CobQ_N"/>
    <property type="match status" value="1"/>
</dbReference>
<dbReference type="SUPFAM" id="SSF52317">
    <property type="entry name" value="Class I glutamine amidotransferase-like"/>
    <property type="match status" value="1"/>
</dbReference>
<evidence type="ECO:0000256" key="4">
    <source>
        <dbReference type="HAMAP-Rule" id="MF_00028"/>
    </source>
</evidence>
<dbReference type="OrthoDB" id="9808302at2"/>
<accession>F5YLB3</accession>
<evidence type="ECO:0000256" key="2">
    <source>
        <dbReference type="ARBA" id="ARBA00022573"/>
    </source>
</evidence>
<dbReference type="Pfam" id="PF07685">
    <property type="entry name" value="GATase_3"/>
    <property type="match status" value="1"/>
</dbReference>
<dbReference type="SUPFAM" id="SSF52540">
    <property type="entry name" value="P-loop containing nucleoside triphosphate hydrolases"/>
    <property type="match status" value="1"/>
</dbReference>
<organism evidence="7 8">
    <name type="scientific">Treponema primitia (strain ATCC BAA-887 / DSM 12427 / ZAS-2)</name>
    <dbReference type="NCBI Taxonomy" id="545694"/>
    <lineage>
        <taxon>Bacteria</taxon>
        <taxon>Pseudomonadati</taxon>
        <taxon>Spirochaetota</taxon>
        <taxon>Spirochaetia</taxon>
        <taxon>Spirochaetales</taxon>
        <taxon>Treponemataceae</taxon>
        <taxon>Treponema</taxon>
    </lineage>
</organism>
<keyword evidence="3 4" id="KW-0315">Glutamine amidotransferase</keyword>
<dbReference type="InterPro" id="IPR002586">
    <property type="entry name" value="CobQ/CobB/MinD/ParA_Nub-bd_dom"/>
</dbReference>
<dbReference type="Gene3D" id="3.40.50.880">
    <property type="match status" value="1"/>
</dbReference>
<evidence type="ECO:0000313" key="8">
    <source>
        <dbReference type="Proteomes" id="UP000009223"/>
    </source>
</evidence>
<dbReference type="STRING" id="545694.TREPR_0529"/>
<evidence type="ECO:0000259" key="5">
    <source>
        <dbReference type="Pfam" id="PF01656"/>
    </source>
</evidence>
<dbReference type="GO" id="GO:0015420">
    <property type="term" value="F:ABC-type vitamin B12 transporter activity"/>
    <property type="evidence" value="ECO:0007669"/>
    <property type="project" value="UniProtKB-UniRule"/>
</dbReference>
<dbReference type="Pfam" id="PF01656">
    <property type="entry name" value="CbiA"/>
    <property type="match status" value="1"/>
</dbReference>
<name>F5YLB3_TREPZ</name>
<evidence type="ECO:0000313" key="7">
    <source>
        <dbReference type="EMBL" id="AEF86800.1"/>
    </source>
</evidence>
<dbReference type="InterPro" id="IPR011698">
    <property type="entry name" value="GATase_3"/>
</dbReference>
<keyword evidence="7" id="KW-0436">Ligase</keyword>
<dbReference type="eggNOG" id="COG1492">
    <property type="taxonomic scope" value="Bacteria"/>
</dbReference>
<dbReference type="HAMAP" id="MF_00028">
    <property type="entry name" value="CobQ"/>
    <property type="match status" value="1"/>
</dbReference>
<dbReference type="PANTHER" id="PTHR21343:SF1">
    <property type="entry name" value="COBYRIC ACID SYNTHASE"/>
    <property type="match status" value="1"/>
</dbReference>
<dbReference type="UniPathway" id="UPA00148"/>
<dbReference type="EMBL" id="CP001843">
    <property type="protein sequence ID" value="AEF86800.1"/>
    <property type="molecule type" value="Genomic_DNA"/>
</dbReference>
<feature type="domain" description="CobQ/CobB/MinD/ParA nucleotide binding" evidence="5">
    <location>
        <begin position="12"/>
        <end position="234"/>
    </location>
</feature>
<dbReference type="PROSITE" id="PS51274">
    <property type="entry name" value="GATASE_COBBQ"/>
    <property type="match status" value="1"/>
</dbReference>
<sequence>MNRKIKGKARPIMVQGTMSNAGKSLLVTGLCRVFSKDGYKVVPFKSQNMALNSWITDEGLEMGRAQVVQAEACGIAPSVLMNPILLKPTTDMGSQVIVMGEVLGTLKAAEYFMQKNNLLSQVLSAYETLAGDNDIIVIEGAGSPAEINLDDEFVNMGLAKKVRAPVLLAGDIDRGGVFAQLCGTLMLLDPEERDLVKALVINKFRGDPKILLPGLGMLEEKSGKPVAGVLPWLQVDIEDEDSLTDRFGAKKRDSLLDVAVIRLPKISNFTDFFALEATDGVGVRYVGDLRSLGKPDLLILPGTKNTISDLKWLRESGLEGALLRLAETGTMIFGICGGYQMLGEKVTDGEGVEIEGGGSMAGLSLLPQRTVFMREKQRKQVKGIVTAFGGCAVEGYEIHMGSTFNADGTEERSLLTQRGNVYGTYLHGIFDSAECRSALFAALCEKKGIASLSDHVFDLHQYKEEQFDILEDAVRENLDMPFIYRILEEGA</sequence>
<dbReference type="Proteomes" id="UP000009223">
    <property type="component" value="Chromosome"/>
</dbReference>
<protein>
    <recommendedName>
        <fullName evidence="4">Cobyric acid synthase</fullName>
    </recommendedName>
</protein>
<keyword evidence="8" id="KW-1185">Reference proteome</keyword>
<evidence type="ECO:0000259" key="6">
    <source>
        <dbReference type="Pfam" id="PF07685"/>
    </source>
</evidence>
<comment type="similarity">
    <text evidence="4">Belongs to the CobB/CobQ family. CobQ subfamily.</text>
</comment>
<dbReference type="AlphaFoldDB" id="F5YLB3"/>
<dbReference type="InterPro" id="IPR029062">
    <property type="entry name" value="Class_I_gatase-like"/>
</dbReference>
<evidence type="ECO:0000256" key="3">
    <source>
        <dbReference type="ARBA" id="ARBA00022962"/>
    </source>
</evidence>
<dbReference type="NCBIfam" id="NF001989">
    <property type="entry name" value="PRK00784.1"/>
    <property type="match status" value="1"/>
</dbReference>
<dbReference type="RefSeq" id="WP_015709491.1">
    <property type="nucleotide sequence ID" value="NC_015578.1"/>
</dbReference>
<proteinExistence type="inferred from homology"/>
<dbReference type="NCBIfam" id="TIGR00313">
    <property type="entry name" value="cobQ"/>
    <property type="match status" value="1"/>
</dbReference>
<dbReference type="PANTHER" id="PTHR21343">
    <property type="entry name" value="DETHIOBIOTIN SYNTHETASE"/>
    <property type="match status" value="1"/>
</dbReference>
<reference evidence="8" key="1">
    <citation type="submission" date="2009-12" db="EMBL/GenBank/DDBJ databases">
        <title>Complete sequence of Treponema primitia strain ZAS-2.</title>
        <authorList>
            <person name="Tetu S.G."/>
            <person name="Matson E."/>
            <person name="Ren Q."/>
            <person name="Seshadri R."/>
            <person name="Elbourne L."/>
            <person name="Hassan K.A."/>
            <person name="Durkin A."/>
            <person name="Radune D."/>
            <person name="Mohamoud Y."/>
            <person name="Shay R."/>
            <person name="Jin S."/>
            <person name="Zhang X."/>
            <person name="Lucey K."/>
            <person name="Ballor N.R."/>
            <person name="Ottesen E."/>
            <person name="Rosenthal R."/>
            <person name="Allen A."/>
            <person name="Leadbetter J.R."/>
            <person name="Paulsen I.T."/>
        </authorList>
    </citation>
    <scope>NUCLEOTIDE SEQUENCE [LARGE SCALE GENOMIC DNA]</scope>
    <source>
        <strain evidence="8">ATCC BAA-887 / DSM 12427 / ZAS-2</strain>
    </source>
</reference>
<comment type="pathway">
    <text evidence="1 4">Cofactor biosynthesis; adenosylcobalamin biosynthesis.</text>
</comment>
<dbReference type="Gene3D" id="3.40.50.300">
    <property type="entry name" value="P-loop containing nucleotide triphosphate hydrolases"/>
    <property type="match status" value="1"/>
</dbReference>
<dbReference type="HOGENOM" id="CLU_019250_2_2_12"/>
<dbReference type="InterPro" id="IPR027417">
    <property type="entry name" value="P-loop_NTPase"/>
</dbReference>
<comment type="function">
    <text evidence="4">Catalyzes amidations at positions B, D, E, and G on adenosylcobyrinic A,C-diamide. NH(2) groups are provided by glutamine, and one molecule of ATP is hydrogenolyzed for each amidation.</text>
</comment>
<dbReference type="CDD" id="cd01750">
    <property type="entry name" value="GATase1_CobQ"/>
    <property type="match status" value="1"/>
</dbReference>
<feature type="active site" evidence="4">
    <location>
        <position position="427"/>
    </location>
</feature>
<dbReference type="KEGG" id="tpi:TREPR_0529"/>
<dbReference type="GO" id="GO:0009236">
    <property type="term" value="P:cobalamin biosynthetic process"/>
    <property type="evidence" value="ECO:0007669"/>
    <property type="project" value="UniProtKB-UniRule"/>
</dbReference>
<dbReference type="InterPro" id="IPR047045">
    <property type="entry name" value="CobQ_N"/>
</dbReference>
<feature type="active site" description="Nucleophile" evidence="4">
    <location>
        <position position="336"/>
    </location>
</feature>
<dbReference type="InterPro" id="IPR004459">
    <property type="entry name" value="CobQ_synth"/>
</dbReference>
<evidence type="ECO:0000256" key="1">
    <source>
        <dbReference type="ARBA" id="ARBA00004953"/>
    </source>
</evidence>
<gene>
    <name evidence="7" type="primary">cobQ_2</name>
    <name evidence="4" type="synonym">cobQ</name>
    <name evidence="7" type="ordered locus">TREPR_0529</name>
</gene>